<dbReference type="EMBL" id="JAEAOA010001005">
    <property type="protein sequence ID" value="KAK3596214.1"/>
    <property type="molecule type" value="Genomic_DNA"/>
</dbReference>
<reference evidence="2" key="3">
    <citation type="submission" date="2023-05" db="EMBL/GenBank/DDBJ databases">
        <authorList>
            <person name="Smith C.H."/>
        </authorList>
    </citation>
    <scope>NUCLEOTIDE SEQUENCE</scope>
    <source>
        <strain evidence="2">CHS0354</strain>
        <tissue evidence="2">Mantle</tissue>
    </source>
</reference>
<gene>
    <name evidence="2" type="ORF">CHS0354_016156</name>
</gene>
<accession>A0AAE0SQJ4</accession>
<protein>
    <submittedName>
        <fullName evidence="2">Uncharacterized protein</fullName>
    </submittedName>
</protein>
<reference evidence="2" key="1">
    <citation type="journal article" date="2021" name="Genome Biol. Evol.">
        <title>A High-Quality Reference Genome for a Parasitic Bivalve with Doubly Uniparental Inheritance (Bivalvia: Unionida).</title>
        <authorList>
            <person name="Smith C.H."/>
        </authorList>
    </citation>
    <scope>NUCLEOTIDE SEQUENCE</scope>
    <source>
        <strain evidence="2">CHS0354</strain>
    </source>
</reference>
<organism evidence="2 3">
    <name type="scientific">Potamilus streckersoni</name>
    <dbReference type="NCBI Taxonomy" id="2493646"/>
    <lineage>
        <taxon>Eukaryota</taxon>
        <taxon>Metazoa</taxon>
        <taxon>Spiralia</taxon>
        <taxon>Lophotrochozoa</taxon>
        <taxon>Mollusca</taxon>
        <taxon>Bivalvia</taxon>
        <taxon>Autobranchia</taxon>
        <taxon>Heteroconchia</taxon>
        <taxon>Palaeoheterodonta</taxon>
        <taxon>Unionida</taxon>
        <taxon>Unionoidea</taxon>
        <taxon>Unionidae</taxon>
        <taxon>Ambleminae</taxon>
        <taxon>Lampsilini</taxon>
        <taxon>Potamilus</taxon>
    </lineage>
</organism>
<evidence type="ECO:0000313" key="3">
    <source>
        <dbReference type="Proteomes" id="UP001195483"/>
    </source>
</evidence>
<feature type="region of interest" description="Disordered" evidence="1">
    <location>
        <begin position="1"/>
        <end position="39"/>
    </location>
</feature>
<evidence type="ECO:0000256" key="1">
    <source>
        <dbReference type="SAM" id="MobiDB-lite"/>
    </source>
</evidence>
<name>A0AAE0SQJ4_9BIVA</name>
<keyword evidence="3" id="KW-1185">Reference proteome</keyword>
<proteinExistence type="predicted"/>
<dbReference type="AlphaFoldDB" id="A0AAE0SQJ4"/>
<evidence type="ECO:0000313" key="2">
    <source>
        <dbReference type="EMBL" id="KAK3596214.1"/>
    </source>
</evidence>
<reference evidence="2" key="2">
    <citation type="journal article" date="2021" name="Genome Biol. Evol.">
        <title>Developing a high-quality reference genome for a parasitic bivalve with doubly uniparental inheritance (Bivalvia: Unionida).</title>
        <authorList>
            <person name="Smith C.H."/>
        </authorList>
    </citation>
    <scope>NUCLEOTIDE SEQUENCE</scope>
    <source>
        <strain evidence="2">CHS0354</strain>
        <tissue evidence="2">Mantle</tissue>
    </source>
</reference>
<feature type="compositionally biased region" description="Basic and acidic residues" evidence="1">
    <location>
        <begin position="1"/>
        <end position="32"/>
    </location>
</feature>
<dbReference type="Proteomes" id="UP001195483">
    <property type="component" value="Unassembled WGS sequence"/>
</dbReference>
<sequence length="79" mass="9007">MIKEKEARGGNLNDEQKESSEKRTVNLLREEPSPGDTVGLDTIREISQRQFSDTPSSSEIRIHAYKHTDILAKRKRKVG</sequence>
<comment type="caution">
    <text evidence="2">The sequence shown here is derived from an EMBL/GenBank/DDBJ whole genome shotgun (WGS) entry which is preliminary data.</text>
</comment>